<comment type="caution">
    <text evidence="2">The sequence shown here is derived from an EMBL/GenBank/DDBJ whole genome shotgun (WGS) entry which is preliminary data.</text>
</comment>
<dbReference type="InterPro" id="IPR006528">
    <property type="entry name" value="Phage_head_morphogenesis_dom"/>
</dbReference>
<dbReference type="Proteomes" id="UP000487649">
    <property type="component" value="Unassembled WGS sequence"/>
</dbReference>
<sequence>MPKSHFQQKMEKLDNNYNRYFKSTLKELQKEYKIAYDTIKVEIIKWYKSMEEIKAVNPNFQFSELKHLEELTKQVDLILDELAKVESDKLGDSLNQLYVSDYMDLAKLNEKYKEIANRPSPELNQLKSIELLESYINTPIATGELAEVAKQMDLSWWYSPLQGKWYYTRIEERAKKLGYSIESKLKQSIIRGDGYNKIAGEVMRDLDVSFRSAKTLVQTELRTAEITAHLHQAKQNGYTHMERRSMRDSRVCKLCQSLDGAIYPLESTTSGDFILHPNERCVLVEVVVDENGNIKRSPYYDDAQDFIKKRAKSNEDRTKMIRAQYDLNKKK</sequence>
<feature type="domain" description="Phage head morphogenesis" evidence="1">
    <location>
        <begin position="181"/>
        <end position="280"/>
    </location>
</feature>
<evidence type="ECO:0000313" key="3">
    <source>
        <dbReference type="EMBL" id="MTL95042.1"/>
    </source>
</evidence>
<gene>
    <name evidence="3" type="ORF">GMA64_10920</name>
    <name evidence="2" type="ORF">GMA92_14430</name>
</gene>
<dbReference type="EMBL" id="WMQE01000045">
    <property type="protein sequence ID" value="MTK22602.1"/>
    <property type="molecule type" value="Genomic_DNA"/>
</dbReference>
<accession>A0A6G2CDU2</accession>
<reference evidence="2 4" key="1">
    <citation type="journal article" date="2019" name="Nat. Med.">
        <title>A library of human gut bacterial isolates paired with longitudinal multiomics data enables mechanistic microbiome research.</title>
        <authorList>
            <person name="Poyet M."/>
            <person name="Groussin M."/>
            <person name="Gibbons S.M."/>
            <person name="Avila-Pacheco J."/>
            <person name="Jiang X."/>
            <person name="Kearney S.M."/>
            <person name="Perrotta A.R."/>
            <person name="Berdy B."/>
            <person name="Zhao S."/>
            <person name="Lieberman T.D."/>
            <person name="Swanson P.K."/>
            <person name="Smith M."/>
            <person name="Roesemann S."/>
            <person name="Alexander J.E."/>
            <person name="Rich S.A."/>
            <person name="Livny J."/>
            <person name="Vlamakis H."/>
            <person name="Clish C."/>
            <person name="Bullock K."/>
            <person name="Deik A."/>
            <person name="Scott J."/>
            <person name="Pierce K.A."/>
            <person name="Xavier R.J."/>
            <person name="Alm E.J."/>
        </authorList>
    </citation>
    <scope>NUCLEOTIDE SEQUENCE [LARGE SCALE GENOMIC DNA]</scope>
    <source>
        <strain evidence="3">BIOML-A179</strain>
        <strain evidence="2 4">BIOML-A198</strain>
    </source>
</reference>
<dbReference type="Pfam" id="PF04233">
    <property type="entry name" value="Phage_Mu_F"/>
    <property type="match status" value="1"/>
</dbReference>
<proteinExistence type="predicted"/>
<name>A0A6G2CDU2_9FIRM</name>
<dbReference type="AlphaFoldDB" id="A0A6G2CDU2"/>
<dbReference type="NCBIfam" id="TIGR01641">
    <property type="entry name" value="phageSPP1_gp7"/>
    <property type="match status" value="1"/>
</dbReference>
<evidence type="ECO:0000259" key="1">
    <source>
        <dbReference type="Pfam" id="PF04233"/>
    </source>
</evidence>
<dbReference type="EMBL" id="WMQV01000029">
    <property type="protein sequence ID" value="MTL95042.1"/>
    <property type="molecule type" value="Genomic_DNA"/>
</dbReference>
<evidence type="ECO:0000313" key="4">
    <source>
        <dbReference type="Proteomes" id="UP000487649"/>
    </source>
</evidence>
<evidence type="ECO:0000313" key="2">
    <source>
        <dbReference type="EMBL" id="MTK22602.1"/>
    </source>
</evidence>
<protein>
    <recommendedName>
        <fullName evidence="1">Phage head morphogenesis domain-containing protein</fullName>
    </recommendedName>
</protein>
<organism evidence="2 4">
    <name type="scientific">Turicibacter sanguinis</name>
    <dbReference type="NCBI Taxonomy" id="154288"/>
    <lineage>
        <taxon>Bacteria</taxon>
        <taxon>Bacillati</taxon>
        <taxon>Bacillota</taxon>
        <taxon>Erysipelotrichia</taxon>
        <taxon>Erysipelotrichales</taxon>
        <taxon>Turicibacteraceae</taxon>
        <taxon>Turicibacter</taxon>
    </lineage>
</organism>
<dbReference type="RefSeq" id="WP_006783387.1">
    <property type="nucleotide sequence ID" value="NZ_RCYV01000017.1"/>
</dbReference>